<evidence type="ECO:0000313" key="3">
    <source>
        <dbReference type="Proteomes" id="UP000038009"/>
    </source>
</evidence>
<feature type="region of interest" description="Disordered" evidence="1">
    <location>
        <begin position="187"/>
        <end position="220"/>
    </location>
</feature>
<feature type="region of interest" description="Disordered" evidence="1">
    <location>
        <begin position="254"/>
        <end position="343"/>
    </location>
</feature>
<evidence type="ECO:0000256" key="1">
    <source>
        <dbReference type="SAM" id="MobiDB-lite"/>
    </source>
</evidence>
<dbReference type="OMA" id="YAQMVSS"/>
<dbReference type="EMBL" id="LJSK01000398">
    <property type="protein sequence ID" value="KPI83311.1"/>
    <property type="molecule type" value="Genomic_DNA"/>
</dbReference>
<proteinExistence type="predicted"/>
<comment type="caution">
    <text evidence="2">The sequence shown here is derived from an EMBL/GenBank/DDBJ whole genome shotgun (WGS) entry which is preliminary data.</text>
</comment>
<dbReference type="VEuPathDB" id="TriTrypDB:Lsey_0398_0040"/>
<feature type="compositionally biased region" description="Low complexity" evidence="1">
    <location>
        <begin position="195"/>
        <end position="212"/>
    </location>
</feature>
<accession>A0A0N1IGX0</accession>
<feature type="compositionally biased region" description="Low complexity" evidence="1">
    <location>
        <begin position="323"/>
        <end position="334"/>
    </location>
</feature>
<feature type="compositionally biased region" description="Low complexity" evidence="1">
    <location>
        <begin position="143"/>
        <end position="158"/>
    </location>
</feature>
<protein>
    <submittedName>
        <fullName evidence="2">Putative transcription like protein nupm1</fullName>
    </submittedName>
</protein>
<feature type="compositionally biased region" description="Low complexity" evidence="1">
    <location>
        <begin position="255"/>
        <end position="275"/>
    </location>
</feature>
<reference evidence="2 3" key="1">
    <citation type="journal article" date="2015" name="PLoS Pathog.">
        <title>Leptomonas seymouri: Adaptations to the Dixenous Life Cycle Analyzed by Genome Sequencing, Transcriptome Profiling and Co-infection with Leishmania donovani.</title>
        <authorList>
            <person name="Kraeva N."/>
            <person name="Butenko A."/>
            <person name="Hlavacova J."/>
            <person name="Kostygov A."/>
            <person name="Myskova J."/>
            <person name="Grybchuk D."/>
            <person name="Lestinova T."/>
            <person name="Votypka J."/>
            <person name="Volf P."/>
            <person name="Opperdoes F."/>
            <person name="Flegontov P."/>
            <person name="Lukes J."/>
            <person name="Yurchenko V."/>
        </authorList>
    </citation>
    <scope>NUCLEOTIDE SEQUENCE [LARGE SCALE GENOMIC DNA]</scope>
    <source>
        <strain evidence="2 3">ATCC 30220</strain>
    </source>
</reference>
<feature type="region of interest" description="Disordered" evidence="1">
    <location>
        <begin position="452"/>
        <end position="489"/>
    </location>
</feature>
<feature type="compositionally biased region" description="Basic and acidic residues" evidence="1">
    <location>
        <begin position="90"/>
        <end position="128"/>
    </location>
</feature>
<evidence type="ECO:0000313" key="2">
    <source>
        <dbReference type="EMBL" id="KPI83311.1"/>
    </source>
</evidence>
<keyword evidence="3" id="KW-1185">Reference proteome</keyword>
<name>A0A0N1IGX0_LEPSE</name>
<feature type="compositionally biased region" description="Acidic residues" evidence="1">
    <location>
        <begin position="129"/>
        <end position="142"/>
    </location>
</feature>
<dbReference type="AlphaFoldDB" id="A0A0N1IGX0"/>
<dbReference type="OrthoDB" id="267519at2759"/>
<gene>
    <name evidence="2" type="ORF">ABL78_7661</name>
</gene>
<feature type="compositionally biased region" description="Basic and acidic residues" evidence="1">
    <location>
        <begin position="276"/>
        <end position="286"/>
    </location>
</feature>
<sequence>MAVSAAATIALCISSACALLLIVALSIFVCMWCGCCHVSDDEFDEGRGRHRRRGNHEALLHGDAEGQVAVPERKGIPLNSKPPRLTPEQELLRDKALEKYKRRKAREERRRARQAAREARLANRREGAYDDDGLLGDDDYEDGQSSVTSRTTLTSAATTVRTASTAAYGRGAYLLPPPHACKLDMEEEDEGNEVRSVYSSSSSRHSSGTARSKASQGTIATIKSYIRHRQRQRLRRREEQQQIDLFNQWAEAQMASSSELSPSSKSSTDSSTAASEGHHSGRDGGRRGSHKFGGGHCGRGRRQHDNLDGSFHGGDRSFALGQPRPRSSSVASSAPRPPEEILGDDHIHYSFMDGAVGEARSLYREQAHLQAGYPTSLNTLHLQADNGAQVPEGSRVDGEEERGAAVRLSVNVSPPHLPSPPRRTKRTWKDVEHNVALSGFFNSPVNMSFGGLDARYNDGEAPAPFRKSPAERSHSPIDSPRNARLNGGA</sequence>
<dbReference type="Proteomes" id="UP000038009">
    <property type="component" value="Unassembled WGS sequence"/>
</dbReference>
<organism evidence="2 3">
    <name type="scientific">Leptomonas seymouri</name>
    <dbReference type="NCBI Taxonomy" id="5684"/>
    <lineage>
        <taxon>Eukaryota</taxon>
        <taxon>Discoba</taxon>
        <taxon>Euglenozoa</taxon>
        <taxon>Kinetoplastea</taxon>
        <taxon>Metakinetoplastina</taxon>
        <taxon>Trypanosomatida</taxon>
        <taxon>Trypanosomatidae</taxon>
        <taxon>Leishmaniinae</taxon>
        <taxon>Leptomonas</taxon>
    </lineage>
</organism>
<feature type="region of interest" description="Disordered" evidence="1">
    <location>
        <begin position="56"/>
        <end position="158"/>
    </location>
</feature>